<dbReference type="Gene3D" id="2.30.130.110">
    <property type="match status" value="1"/>
</dbReference>
<dbReference type="InterPro" id="IPR044144">
    <property type="entry name" value="SAF_UxaA/GarD"/>
</dbReference>
<dbReference type="EMBL" id="JBIHSN010000003">
    <property type="protein sequence ID" value="MFH0266602.1"/>
    <property type="molecule type" value="Genomic_DNA"/>
</dbReference>
<comment type="similarity">
    <text evidence="1">Belongs to the UxaA family.</text>
</comment>
<comment type="caution">
    <text evidence="4">The sequence shown here is derived from an EMBL/GenBank/DDBJ whole genome shotgun (WGS) entry which is preliminary data.</text>
</comment>
<dbReference type="Pfam" id="PF20629">
    <property type="entry name" value="GD_AH_C"/>
    <property type="match status" value="1"/>
</dbReference>
<evidence type="ECO:0000256" key="2">
    <source>
        <dbReference type="ARBA" id="ARBA00023239"/>
    </source>
</evidence>
<sequence>MKKWIRIHPKDNVVIALVNLEKGASIELESHDLNKPTLEKKLVITLQEDITKGHKIALSDMAAGDLLWKYGESFGHATVDIQQGSWIHSHNSKTNLSSKLAYQYQPQTFDSTETFNIAQTEVSLYRRRNGDVGIRNELWVIPTVGCVNGIAQTMVNQFLANNPKLDIDGVYVFPHQFGCSQLGDDHITTRSLLQSIAKHPNAGGVLILGLGCENNQVPTFMQGLEDYDPNRIKCLISQSVDDEILAGRTLLEELYATMRHDKREPGQLSEIHFGLECGGSDGLSGITANPLLGKFSDHVIAQGGTTVLTEVPEMFGAETLLMQRAATQQVFDKIVNMINNFKDYYTQHDLPIYENPSPGNKAGGITTLEDKSLGCTQKSGTSPVVDVLDYTQKITTPGLNLLNAPGNDAIATSALAASGCHMVLFSTGRGTPYGGFVPTMKIATNSELADKKKHWIDFNAGKLVSEDISMEVLLKEFVEVIVAIVNGEKSKNEINQIREIAIWKSGVTL</sequence>
<dbReference type="RefSeq" id="WP_394608311.1">
    <property type="nucleotide sequence ID" value="NZ_JBIHSN010000003.1"/>
</dbReference>
<dbReference type="InterPro" id="IPR013974">
    <property type="entry name" value="SAF"/>
</dbReference>
<name>A0ABW7IYP1_9VIBR</name>
<evidence type="ECO:0000313" key="5">
    <source>
        <dbReference type="Proteomes" id="UP001607151"/>
    </source>
</evidence>
<organism evidence="4 5">
    <name type="scientific">Vibrio rumoiensis</name>
    <dbReference type="NCBI Taxonomy" id="76258"/>
    <lineage>
        <taxon>Bacteria</taxon>
        <taxon>Pseudomonadati</taxon>
        <taxon>Pseudomonadota</taxon>
        <taxon>Gammaproteobacteria</taxon>
        <taxon>Vibrionales</taxon>
        <taxon>Vibrionaceae</taxon>
        <taxon>Vibrio</taxon>
    </lineage>
</organism>
<dbReference type="InterPro" id="IPR048332">
    <property type="entry name" value="GD_AH_C"/>
</dbReference>
<protein>
    <submittedName>
        <fullName evidence="4">UxaA family hydrolase</fullName>
    </submittedName>
</protein>
<dbReference type="Pfam" id="PF08666">
    <property type="entry name" value="SAF"/>
    <property type="match status" value="1"/>
</dbReference>
<evidence type="ECO:0000256" key="1">
    <source>
        <dbReference type="ARBA" id="ARBA00010986"/>
    </source>
</evidence>
<dbReference type="InterPro" id="IPR007392">
    <property type="entry name" value="GD_AH_second"/>
</dbReference>
<feature type="domain" description="SAF" evidence="3">
    <location>
        <begin position="11"/>
        <end position="93"/>
    </location>
</feature>
<keyword evidence="4" id="KW-0378">Hydrolase</keyword>
<evidence type="ECO:0000313" key="4">
    <source>
        <dbReference type="EMBL" id="MFH0266602.1"/>
    </source>
</evidence>
<keyword evidence="2" id="KW-0456">Lyase</keyword>
<dbReference type="Proteomes" id="UP001607151">
    <property type="component" value="Unassembled WGS sequence"/>
</dbReference>
<dbReference type="InterPro" id="IPR052172">
    <property type="entry name" value="UxaA_altronate/galactarate_dh"/>
</dbReference>
<reference evidence="4 5" key="1">
    <citation type="submission" date="2024-10" db="EMBL/GenBank/DDBJ databases">
        <authorList>
            <person name="Yibar A."/>
            <person name="Saticioglu I.B."/>
            <person name="Duman M."/>
            <person name="Ajmi N."/>
            <person name="Gurler F."/>
            <person name="Ay H."/>
            <person name="Onuk E."/>
            <person name="Guler S."/>
            <person name="Romalde J.L."/>
        </authorList>
    </citation>
    <scope>NUCLEOTIDE SEQUENCE [LARGE SCALE GENOMIC DNA]</scope>
    <source>
        <strain evidence="4 5">14-MA-B</strain>
    </source>
</reference>
<keyword evidence="5" id="KW-1185">Reference proteome</keyword>
<dbReference type="SMART" id="SM00858">
    <property type="entry name" value="SAF"/>
    <property type="match status" value="1"/>
</dbReference>
<gene>
    <name evidence="4" type="ORF">ACGRQ9_14230</name>
</gene>
<proteinExistence type="inferred from homology"/>
<evidence type="ECO:0000259" key="3">
    <source>
        <dbReference type="SMART" id="SM00858"/>
    </source>
</evidence>
<dbReference type="PANTHER" id="PTHR30536:SF5">
    <property type="entry name" value="ALTRONATE DEHYDRATASE"/>
    <property type="match status" value="1"/>
</dbReference>
<dbReference type="PANTHER" id="PTHR30536">
    <property type="entry name" value="ALTRONATE/GALACTARATE DEHYDRATASE"/>
    <property type="match status" value="1"/>
</dbReference>
<dbReference type="Pfam" id="PF04295">
    <property type="entry name" value="GD_AH_second"/>
    <property type="match status" value="1"/>
</dbReference>
<dbReference type="GO" id="GO:0016787">
    <property type="term" value="F:hydrolase activity"/>
    <property type="evidence" value="ECO:0007669"/>
    <property type="project" value="UniProtKB-KW"/>
</dbReference>
<dbReference type="CDD" id="cd11613">
    <property type="entry name" value="SAF_AH_GD"/>
    <property type="match status" value="1"/>
</dbReference>
<accession>A0ABW7IYP1</accession>